<dbReference type="EMBL" id="MHCN01000019">
    <property type="protein sequence ID" value="OGY20967.1"/>
    <property type="molecule type" value="Genomic_DNA"/>
</dbReference>
<dbReference type="InterPro" id="IPR003509">
    <property type="entry name" value="UPF0102_YraN-like"/>
</dbReference>
<dbReference type="HAMAP" id="MF_00048">
    <property type="entry name" value="UPF0102"/>
    <property type="match status" value="1"/>
</dbReference>
<dbReference type="Gene3D" id="3.40.1350.10">
    <property type="match status" value="1"/>
</dbReference>
<name>A0A1G1W0M9_9BACT</name>
<dbReference type="Proteomes" id="UP000176299">
    <property type="component" value="Unassembled WGS sequence"/>
</dbReference>
<gene>
    <name evidence="3" type="ORF">A2113_01535</name>
</gene>
<evidence type="ECO:0000313" key="3">
    <source>
        <dbReference type="EMBL" id="OGY20967.1"/>
    </source>
</evidence>
<evidence type="ECO:0000256" key="2">
    <source>
        <dbReference type="HAMAP-Rule" id="MF_00048"/>
    </source>
</evidence>
<dbReference type="AlphaFoldDB" id="A0A1G1W0M9"/>
<reference evidence="3 4" key="1">
    <citation type="journal article" date="2016" name="Nat. Commun.">
        <title>Thousands of microbial genomes shed light on interconnected biogeochemical processes in an aquifer system.</title>
        <authorList>
            <person name="Anantharaman K."/>
            <person name="Brown C.T."/>
            <person name="Hug L.A."/>
            <person name="Sharon I."/>
            <person name="Castelle C.J."/>
            <person name="Probst A.J."/>
            <person name="Thomas B.C."/>
            <person name="Singh A."/>
            <person name="Wilkins M.J."/>
            <person name="Karaoz U."/>
            <person name="Brodie E.L."/>
            <person name="Williams K.H."/>
            <person name="Hubbard S.S."/>
            <person name="Banfield J.F."/>
        </authorList>
    </citation>
    <scope>NUCLEOTIDE SEQUENCE [LARGE SCALE GENOMIC DNA]</scope>
</reference>
<evidence type="ECO:0000256" key="1">
    <source>
        <dbReference type="ARBA" id="ARBA00006738"/>
    </source>
</evidence>
<protein>
    <recommendedName>
        <fullName evidence="2">UPF0102 protein A2113_01535</fullName>
    </recommendedName>
</protein>
<dbReference type="GO" id="GO:0003676">
    <property type="term" value="F:nucleic acid binding"/>
    <property type="evidence" value="ECO:0007669"/>
    <property type="project" value="InterPro"/>
</dbReference>
<dbReference type="CDD" id="cd20736">
    <property type="entry name" value="PoNe_Nuclease"/>
    <property type="match status" value="1"/>
</dbReference>
<dbReference type="STRING" id="1802591.A2113_01535"/>
<dbReference type="NCBIfam" id="NF009154">
    <property type="entry name" value="PRK12497.3-3"/>
    <property type="match status" value="1"/>
</dbReference>
<accession>A0A1G1W0M9</accession>
<dbReference type="InterPro" id="IPR011856">
    <property type="entry name" value="tRNA_endonuc-like_dom_sf"/>
</dbReference>
<dbReference type="InterPro" id="IPR011335">
    <property type="entry name" value="Restrct_endonuc-II-like"/>
</dbReference>
<dbReference type="Pfam" id="PF02021">
    <property type="entry name" value="UPF0102"/>
    <property type="match status" value="1"/>
</dbReference>
<organism evidence="3 4">
    <name type="scientific">Candidatus Woykebacteria bacterium GWA1_44_8</name>
    <dbReference type="NCBI Taxonomy" id="1802591"/>
    <lineage>
        <taxon>Bacteria</taxon>
        <taxon>Candidatus Woykeibacteriota</taxon>
    </lineage>
</organism>
<comment type="similarity">
    <text evidence="1 2">Belongs to the UPF0102 family.</text>
</comment>
<dbReference type="PANTHER" id="PTHR34039">
    <property type="entry name" value="UPF0102 PROTEIN YRAN"/>
    <property type="match status" value="1"/>
</dbReference>
<dbReference type="PANTHER" id="PTHR34039:SF1">
    <property type="entry name" value="UPF0102 PROTEIN YRAN"/>
    <property type="match status" value="1"/>
</dbReference>
<proteinExistence type="inferred from homology"/>
<comment type="caution">
    <text evidence="3">The sequence shown here is derived from an EMBL/GenBank/DDBJ whole genome shotgun (WGS) entry which is preliminary data.</text>
</comment>
<evidence type="ECO:0000313" key="4">
    <source>
        <dbReference type="Proteomes" id="UP000176299"/>
    </source>
</evidence>
<sequence>MKDKKVLGRLGEKLAASLLRRKGYKILERNFQSRLGEIDIVAVDGDTLVFVEVKARIGRKFGLPEEAVRPWKLKAIEKVGAYFRLLHPETPEAQRIDVVAIELDEDGKVIRQELIKNTTG</sequence>
<dbReference type="SUPFAM" id="SSF52980">
    <property type="entry name" value="Restriction endonuclease-like"/>
    <property type="match status" value="1"/>
</dbReference>